<dbReference type="AlphaFoldDB" id="A0A2I0W879"/>
<dbReference type="Pfam" id="PF03999">
    <property type="entry name" value="MAP65_ASE1"/>
    <property type="match status" value="1"/>
</dbReference>
<dbReference type="Gene3D" id="1.20.58.1520">
    <property type="match status" value="1"/>
</dbReference>
<name>A0A2I0W879_9ASPA</name>
<evidence type="ECO:0000256" key="2">
    <source>
        <dbReference type="ARBA" id="ARBA00022701"/>
    </source>
</evidence>
<evidence type="ECO:0000313" key="4">
    <source>
        <dbReference type="EMBL" id="PKU71851.1"/>
    </source>
</evidence>
<comment type="similarity">
    <text evidence="1">Belongs to the MAP65/ASE1 family.</text>
</comment>
<dbReference type="PANTHER" id="PTHR19321:SF0">
    <property type="entry name" value="65-KDA MICROTUBULE-ASSOCIATED PROTEIN 6"/>
    <property type="match status" value="1"/>
</dbReference>
<dbReference type="GO" id="GO:0005819">
    <property type="term" value="C:spindle"/>
    <property type="evidence" value="ECO:0007669"/>
    <property type="project" value="TreeGrafter"/>
</dbReference>
<keyword evidence="2" id="KW-0493">Microtubule</keyword>
<dbReference type="GO" id="GO:0000226">
    <property type="term" value="P:microtubule cytoskeleton organization"/>
    <property type="evidence" value="ECO:0007669"/>
    <property type="project" value="InterPro"/>
</dbReference>
<organism evidence="4 5">
    <name type="scientific">Dendrobium catenatum</name>
    <dbReference type="NCBI Taxonomy" id="906689"/>
    <lineage>
        <taxon>Eukaryota</taxon>
        <taxon>Viridiplantae</taxon>
        <taxon>Streptophyta</taxon>
        <taxon>Embryophyta</taxon>
        <taxon>Tracheophyta</taxon>
        <taxon>Spermatophyta</taxon>
        <taxon>Magnoliopsida</taxon>
        <taxon>Liliopsida</taxon>
        <taxon>Asparagales</taxon>
        <taxon>Orchidaceae</taxon>
        <taxon>Epidendroideae</taxon>
        <taxon>Malaxideae</taxon>
        <taxon>Dendrobiinae</taxon>
        <taxon>Dendrobium</taxon>
    </lineage>
</organism>
<reference evidence="4 5" key="2">
    <citation type="journal article" date="2017" name="Nature">
        <title>The Apostasia genome and the evolution of orchids.</title>
        <authorList>
            <person name="Zhang G.Q."/>
            <person name="Liu K.W."/>
            <person name="Li Z."/>
            <person name="Lohaus R."/>
            <person name="Hsiao Y.Y."/>
            <person name="Niu S.C."/>
            <person name="Wang J.Y."/>
            <person name="Lin Y.C."/>
            <person name="Xu Q."/>
            <person name="Chen L.J."/>
            <person name="Yoshida K."/>
            <person name="Fujiwara S."/>
            <person name="Wang Z.W."/>
            <person name="Zhang Y.Q."/>
            <person name="Mitsuda N."/>
            <person name="Wang M."/>
            <person name="Liu G.H."/>
            <person name="Pecoraro L."/>
            <person name="Huang H.X."/>
            <person name="Xiao X.J."/>
            <person name="Lin M."/>
            <person name="Wu X.Y."/>
            <person name="Wu W.L."/>
            <person name="Chen Y.Y."/>
            <person name="Chang S.B."/>
            <person name="Sakamoto S."/>
            <person name="Ohme-Takagi M."/>
            <person name="Yagi M."/>
            <person name="Zeng S.J."/>
            <person name="Shen C.Y."/>
            <person name="Yeh C.M."/>
            <person name="Luo Y.B."/>
            <person name="Tsai W.C."/>
            <person name="Van de Peer Y."/>
            <person name="Liu Z.J."/>
        </authorList>
    </citation>
    <scope>NUCLEOTIDE SEQUENCE [LARGE SCALE GENOMIC DNA]</scope>
    <source>
        <tissue evidence="4">The whole plant</tissue>
    </source>
</reference>
<reference evidence="4 5" key="1">
    <citation type="journal article" date="2016" name="Sci. Rep.">
        <title>The Dendrobium catenatum Lindl. genome sequence provides insights into polysaccharide synthase, floral development and adaptive evolution.</title>
        <authorList>
            <person name="Zhang G.Q."/>
            <person name="Xu Q."/>
            <person name="Bian C."/>
            <person name="Tsai W.C."/>
            <person name="Yeh C.M."/>
            <person name="Liu K.W."/>
            <person name="Yoshida K."/>
            <person name="Zhang L.S."/>
            <person name="Chang S.B."/>
            <person name="Chen F."/>
            <person name="Shi Y."/>
            <person name="Su Y.Y."/>
            <person name="Zhang Y.Q."/>
            <person name="Chen L.J."/>
            <person name="Yin Y."/>
            <person name="Lin M."/>
            <person name="Huang H."/>
            <person name="Deng H."/>
            <person name="Wang Z.W."/>
            <person name="Zhu S.L."/>
            <person name="Zhao X."/>
            <person name="Deng C."/>
            <person name="Niu S.C."/>
            <person name="Huang J."/>
            <person name="Wang M."/>
            <person name="Liu G.H."/>
            <person name="Yang H.J."/>
            <person name="Xiao X.J."/>
            <person name="Hsiao Y.Y."/>
            <person name="Wu W.L."/>
            <person name="Chen Y.Y."/>
            <person name="Mitsuda N."/>
            <person name="Ohme-Takagi M."/>
            <person name="Luo Y.B."/>
            <person name="Van de Peer Y."/>
            <person name="Liu Z.J."/>
        </authorList>
    </citation>
    <scope>NUCLEOTIDE SEQUENCE [LARGE SCALE GENOMIC DNA]</scope>
    <source>
        <tissue evidence="4">The whole plant</tissue>
    </source>
</reference>
<dbReference type="PANTHER" id="PTHR19321">
    <property type="entry name" value="PROTEIN REGULATOR OF CYTOKINESIS 1 PRC1-RELATED"/>
    <property type="match status" value="1"/>
</dbReference>
<feature type="region of interest" description="Disordered" evidence="3">
    <location>
        <begin position="529"/>
        <end position="557"/>
    </location>
</feature>
<dbReference type="GO" id="GO:0008017">
    <property type="term" value="F:microtubule binding"/>
    <property type="evidence" value="ECO:0007669"/>
    <property type="project" value="InterPro"/>
</dbReference>
<proteinExistence type="inferred from homology"/>
<evidence type="ECO:0000256" key="3">
    <source>
        <dbReference type="SAM" id="MobiDB-lite"/>
    </source>
</evidence>
<dbReference type="GO" id="GO:0005737">
    <property type="term" value="C:cytoplasm"/>
    <property type="evidence" value="ECO:0007669"/>
    <property type="project" value="TreeGrafter"/>
</dbReference>
<evidence type="ECO:0000256" key="1">
    <source>
        <dbReference type="ARBA" id="ARBA00006187"/>
    </source>
</evidence>
<keyword evidence="5" id="KW-1185">Reference proteome</keyword>
<sequence length="623" mass="71144">MVGTGAVRLSLTNVNMQTTCEALLIELEQIWTEIGEGEVEKDKMLLELEMECLQVYRKKVDEACDTRAFLRQSLMTKEAEMAALVGSLGEHNLQLQMDFNLKGMSLNLTAVSFFLDYTLQTDQRLESLKGKLAFITPMLENLRSKKDERVKKIAEIRSEIEKIFGEINGQNFQTNVGKVDDDDLSIRKLNDYQAQLRSLQKEKSERLHKVLEYVNEVHALCCVLGNDFGKTLNGIHPSLHEPGLGQSTNISDSTLEGLSQMIQKLKLEKRKRTQTLRQVFESLIELWNLMDTPEEERKHFEKNSCILRSQEEDVTNSGILSIESVKEIEAEVDRLTEFKASKMKELVLKKRLELEEVCRQAHIEPDMSTASEKLCALIDSGLVDPSELLTSIEGQITKAMEESDIRKDILDRVNKWEAACAEERWLEEYNQDENRYSAGRGAHLNLKHAEKARLTSLKIPGIVDNLISKTFSWECERNMLFFYDGVRLVSLLEEYKLSRQQKEEEKKRFHDQKKLQYLLLTEKEALYGSKSSPKKSNSFKRPTNGCHTNGFMTPAPRRVSVGSATPELLTPRSYSSRQNGYFKEMRRLSTAPLNFVAIQKEDTISSFTSSSISCLEPGSPPRG</sequence>
<dbReference type="InterPro" id="IPR007145">
    <property type="entry name" value="MAP65_Ase1_PRC1"/>
</dbReference>
<dbReference type="EMBL" id="KZ502856">
    <property type="protein sequence ID" value="PKU71851.1"/>
    <property type="molecule type" value="Genomic_DNA"/>
</dbReference>
<gene>
    <name evidence="4" type="primary">MAP65-7</name>
    <name evidence="4" type="ORF">MA16_Dca016304</name>
</gene>
<dbReference type="STRING" id="906689.A0A2I0W879"/>
<evidence type="ECO:0000313" key="5">
    <source>
        <dbReference type="Proteomes" id="UP000233837"/>
    </source>
</evidence>
<feature type="compositionally biased region" description="Low complexity" evidence="3">
    <location>
        <begin position="529"/>
        <end position="540"/>
    </location>
</feature>
<protein>
    <submittedName>
        <fullName evidence="4">65-kDa microtubule-associated protein 7</fullName>
    </submittedName>
</protein>
<dbReference type="GO" id="GO:0005874">
    <property type="term" value="C:microtubule"/>
    <property type="evidence" value="ECO:0007669"/>
    <property type="project" value="UniProtKB-KW"/>
</dbReference>
<dbReference type="Proteomes" id="UP000233837">
    <property type="component" value="Unassembled WGS sequence"/>
</dbReference>
<accession>A0A2I0W879</accession>